<protein>
    <submittedName>
        <fullName evidence="1">Putative membrane protein</fullName>
    </submittedName>
</protein>
<gene>
    <name evidence="1" type="ORF">BG04_2795</name>
</gene>
<dbReference type="Proteomes" id="UP000031829">
    <property type="component" value="Chromosome"/>
</dbReference>
<accession>A0A0B6AHX7</accession>
<dbReference type="AlphaFoldDB" id="A0A0B6AHX7"/>
<dbReference type="GeneID" id="93640861"/>
<reference evidence="1 2" key="1">
    <citation type="journal article" date="2015" name="Genome Announc.">
        <title>Complete genome sequences for 35 biothreat assay-relevant bacillus species.</title>
        <authorList>
            <person name="Johnson S.L."/>
            <person name="Daligault H.E."/>
            <person name="Davenport K.W."/>
            <person name="Jaissle J."/>
            <person name="Frey K.G."/>
            <person name="Ladner J.T."/>
            <person name="Broomall S.M."/>
            <person name="Bishop-Lilly K.A."/>
            <person name="Bruce D.C."/>
            <person name="Gibbons H.S."/>
            <person name="Coyne S.R."/>
            <person name="Lo C.C."/>
            <person name="Meincke L."/>
            <person name="Munk A.C."/>
            <person name="Koroleva G.I."/>
            <person name="Rosenzweig C.N."/>
            <person name="Palacios G.F."/>
            <person name="Redden C.L."/>
            <person name="Minogue T.D."/>
            <person name="Chain P.S."/>
        </authorList>
    </citation>
    <scope>NUCLEOTIDE SEQUENCE [LARGE SCALE GENOMIC DNA]</scope>
    <source>
        <strain evidence="2">ATCC 14581 / DSM 32 / JCM 2506 / NBRC 15308 / NCIMB 9376 / NCTC 10342 / NRRL B-14308 / VKM B-512</strain>
    </source>
</reference>
<evidence type="ECO:0000313" key="2">
    <source>
        <dbReference type="Proteomes" id="UP000031829"/>
    </source>
</evidence>
<organism evidence="1 2">
    <name type="scientific">Priestia megaterium (strain ATCC 14581 / DSM 32 / CCUG 1817 / JCM 2506 / NBRC 15308 / NCIMB 9376 / NCTC 10342 / NRRL B-14308 / VKM B-512 / Ford 19)</name>
    <name type="common">Bacillus megaterium</name>
    <dbReference type="NCBI Taxonomy" id="1348623"/>
    <lineage>
        <taxon>Bacteria</taxon>
        <taxon>Bacillati</taxon>
        <taxon>Bacillota</taxon>
        <taxon>Bacilli</taxon>
        <taxon>Bacillales</taxon>
        <taxon>Bacillaceae</taxon>
        <taxon>Priestia</taxon>
    </lineage>
</organism>
<dbReference type="RefSeq" id="WP_034654594.1">
    <property type="nucleotide sequence ID" value="NZ_BCVB01000014.1"/>
</dbReference>
<evidence type="ECO:0000313" key="1">
    <source>
        <dbReference type="EMBL" id="AJI20218.1"/>
    </source>
</evidence>
<dbReference type="HOGENOM" id="CLU_169458_0_0_9"/>
<name>A0A0B6AHX7_PRIM2</name>
<dbReference type="KEGG" id="bmeg:BG04_2795"/>
<proteinExistence type="predicted"/>
<sequence>MSVDTDRLISFFILWGTPAVFSIVEYFKLSKTEKNKAIRDLISLKSIVTTGFILTGGVIASLGRLLSLLPLQVIGTFILAMGGIVGAIEAWKVKRKNSIVILVLIVSMIALTFII</sequence>
<dbReference type="EMBL" id="CP009920">
    <property type="protein sequence ID" value="AJI20218.1"/>
    <property type="molecule type" value="Genomic_DNA"/>
</dbReference>